<name>A0ABQ7XPA3_BRANA</name>
<sequence length="426" mass="45679">MAKPFKQTAAPSLDDFTGVSFAGGNVPALQPSNSVASLGLSLALNCASGPMATDLQGNEGGAFLPCADSHVPVSNTTPSSQPPLSVSNPPPPCVDTMNTQPPPVFTSTTVSLISTEAREVPHVVTNTTLSPISTEARDKEVFPPDTESSSVSIQAETQFVPSLGSWAKPLIFKPVPTPLVPSTPKDYDLVLVGNQLATLWPSHPEQETKSKHPTRSLELLVAKLPPPELKADGTLRFPWAARLSPESRNLYRAASPTYKLDGTPEVSIPSKVPNDSSLPPLECQVIKYVPKECQASKTCSTPQVQHDNQLAQPTLAKTLSPLVGIVSTPISTSIMETSPSNIINREVQKTSMVDRFNTSAQVSGFQSLSRFAVLGDVDMAPDETTSSLGFTRGWRESRPPIKFQDLEWKTAQGRGKHGRRGRGNTR</sequence>
<keyword evidence="3" id="KW-1185">Reference proteome</keyword>
<comment type="caution">
    <text evidence="2">The sequence shown here is derived from an EMBL/GenBank/DDBJ whole genome shotgun (WGS) entry which is preliminary data.</text>
</comment>
<feature type="compositionally biased region" description="Basic residues" evidence="1">
    <location>
        <begin position="414"/>
        <end position="426"/>
    </location>
</feature>
<protein>
    <submittedName>
        <fullName evidence="2">Uncharacterized protein</fullName>
    </submittedName>
</protein>
<proteinExistence type="predicted"/>
<dbReference type="Proteomes" id="UP000824890">
    <property type="component" value="Unassembled WGS sequence"/>
</dbReference>
<organism evidence="2 3">
    <name type="scientific">Brassica napus</name>
    <name type="common">Rape</name>
    <dbReference type="NCBI Taxonomy" id="3708"/>
    <lineage>
        <taxon>Eukaryota</taxon>
        <taxon>Viridiplantae</taxon>
        <taxon>Streptophyta</taxon>
        <taxon>Embryophyta</taxon>
        <taxon>Tracheophyta</taxon>
        <taxon>Spermatophyta</taxon>
        <taxon>Magnoliopsida</taxon>
        <taxon>eudicotyledons</taxon>
        <taxon>Gunneridae</taxon>
        <taxon>Pentapetalae</taxon>
        <taxon>rosids</taxon>
        <taxon>malvids</taxon>
        <taxon>Brassicales</taxon>
        <taxon>Brassicaceae</taxon>
        <taxon>Brassiceae</taxon>
        <taxon>Brassica</taxon>
    </lineage>
</organism>
<gene>
    <name evidence="2" type="ORF">HID58_085967</name>
</gene>
<evidence type="ECO:0000256" key="1">
    <source>
        <dbReference type="SAM" id="MobiDB-lite"/>
    </source>
</evidence>
<evidence type="ECO:0000313" key="3">
    <source>
        <dbReference type="Proteomes" id="UP000824890"/>
    </source>
</evidence>
<feature type="region of interest" description="Disordered" evidence="1">
    <location>
        <begin position="401"/>
        <end position="426"/>
    </location>
</feature>
<reference evidence="2 3" key="1">
    <citation type="submission" date="2021-05" db="EMBL/GenBank/DDBJ databases">
        <title>Genome Assembly of Synthetic Allotetraploid Brassica napus Reveals Homoeologous Exchanges between Subgenomes.</title>
        <authorList>
            <person name="Davis J.T."/>
        </authorList>
    </citation>
    <scope>NUCLEOTIDE SEQUENCE [LARGE SCALE GENOMIC DNA]</scope>
    <source>
        <strain evidence="3">cv. Da-Ae</strain>
        <tissue evidence="2">Seedling</tissue>
    </source>
</reference>
<dbReference type="EMBL" id="JAGKQM010000019">
    <property type="protein sequence ID" value="KAH0857706.1"/>
    <property type="molecule type" value="Genomic_DNA"/>
</dbReference>
<evidence type="ECO:0000313" key="2">
    <source>
        <dbReference type="EMBL" id="KAH0857706.1"/>
    </source>
</evidence>
<accession>A0ABQ7XPA3</accession>